<dbReference type="Gene3D" id="3.40.50.1240">
    <property type="entry name" value="Phosphoglycerate mutase-like"/>
    <property type="match status" value="1"/>
</dbReference>
<dbReference type="InterPro" id="IPR029033">
    <property type="entry name" value="His_PPase_superfam"/>
</dbReference>
<dbReference type="EMBL" id="CP000931">
    <property type="protein sequence ID" value="ABZ78007.1"/>
    <property type="molecule type" value="Genomic_DNA"/>
</dbReference>
<evidence type="ECO:0000313" key="3">
    <source>
        <dbReference type="EMBL" id="ABZ78007.1"/>
    </source>
</evidence>
<proteinExistence type="predicted"/>
<feature type="binding site" evidence="2">
    <location>
        <position position="73"/>
    </location>
    <ligand>
        <name>substrate</name>
    </ligand>
</feature>
<dbReference type="PANTHER" id="PTHR48100">
    <property type="entry name" value="BROAD-SPECIFICITY PHOSPHATASE YOR283W-RELATED"/>
    <property type="match status" value="1"/>
</dbReference>
<dbReference type="RefSeq" id="WP_012278527.1">
    <property type="nucleotide sequence ID" value="NC_010334.1"/>
</dbReference>
<feature type="active site" description="Proton donor/acceptor" evidence="1">
    <location>
        <position position="97"/>
    </location>
</feature>
<evidence type="ECO:0000256" key="2">
    <source>
        <dbReference type="PIRSR" id="PIRSR613078-2"/>
    </source>
</evidence>
<dbReference type="Proteomes" id="UP000001317">
    <property type="component" value="Chromosome"/>
</dbReference>
<feature type="active site" description="Tele-phosphohistidine intermediate" evidence="1">
    <location>
        <position position="12"/>
    </location>
</feature>
<dbReference type="SUPFAM" id="SSF53254">
    <property type="entry name" value="Phosphoglycerate mutase-like"/>
    <property type="match status" value="1"/>
</dbReference>
<dbReference type="Pfam" id="PF00300">
    <property type="entry name" value="His_Phos_1"/>
    <property type="match status" value="1"/>
</dbReference>
<dbReference type="KEGG" id="shl:Shal_3461"/>
<evidence type="ECO:0000313" key="4">
    <source>
        <dbReference type="Proteomes" id="UP000001317"/>
    </source>
</evidence>
<dbReference type="PIRSF" id="PIRSF000709">
    <property type="entry name" value="6PFK_2-Ptase"/>
    <property type="match status" value="1"/>
</dbReference>
<dbReference type="HOGENOM" id="CLU_033323_8_2_6"/>
<reference evidence="3" key="1">
    <citation type="submission" date="2008-01" db="EMBL/GenBank/DDBJ databases">
        <title>Complete sequence of Shewanella halifaxensis HAW-EB4.</title>
        <authorList>
            <consortium name="US DOE Joint Genome Institute"/>
            <person name="Copeland A."/>
            <person name="Lucas S."/>
            <person name="Lapidus A."/>
            <person name="Glavina del Rio T."/>
            <person name="Dalin E."/>
            <person name="Tice H."/>
            <person name="Bruce D."/>
            <person name="Goodwin L."/>
            <person name="Pitluck S."/>
            <person name="Sims D."/>
            <person name="Brettin T."/>
            <person name="Detter J.C."/>
            <person name="Han C."/>
            <person name="Kuske C.R."/>
            <person name="Schmutz J."/>
            <person name="Larimer F."/>
            <person name="Land M."/>
            <person name="Hauser L."/>
            <person name="Kyrpides N."/>
            <person name="Kim E."/>
            <person name="Zhao J.-S."/>
            <person name="Richardson P."/>
        </authorList>
    </citation>
    <scope>NUCLEOTIDE SEQUENCE [LARGE SCALE GENOMIC DNA]</scope>
    <source>
        <strain evidence="3">HAW-EB4</strain>
    </source>
</reference>
<dbReference type="CDD" id="cd07067">
    <property type="entry name" value="HP_PGM_like"/>
    <property type="match status" value="1"/>
</dbReference>
<accession>B0TT66</accession>
<organism evidence="3 4">
    <name type="scientific">Shewanella halifaxensis (strain HAW-EB4)</name>
    <dbReference type="NCBI Taxonomy" id="458817"/>
    <lineage>
        <taxon>Bacteria</taxon>
        <taxon>Pseudomonadati</taxon>
        <taxon>Pseudomonadota</taxon>
        <taxon>Gammaproteobacteria</taxon>
        <taxon>Alteromonadales</taxon>
        <taxon>Shewanellaceae</taxon>
        <taxon>Shewanella</taxon>
    </lineage>
</organism>
<keyword evidence="4" id="KW-1185">Reference proteome</keyword>
<dbReference type="SMART" id="SM00855">
    <property type="entry name" value="PGAM"/>
    <property type="match status" value="1"/>
</dbReference>
<dbReference type="eggNOG" id="COG0406">
    <property type="taxonomic scope" value="Bacteria"/>
</dbReference>
<evidence type="ECO:0000256" key="1">
    <source>
        <dbReference type="PIRSR" id="PIRSR613078-1"/>
    </source>
</evidence>
<gene>
    <name evidence="3" type="ordered locus">Shal_3461</name>
</gene>
<dbReference type="GO" id="GO:0005737">
    <property type="term" value="C:cytoplasm"/>
    <property type="evidence" value="ECO:0007669"/>
    <property type="project" value="TreeGrafter"/>
</dbReference>
<dbReference type="PANTHER" id="PTHR48100:SF1">
    <property type="entry name" value="HISTIDINE PHOSPHATASE FAMILY PROTEIN-RELATED"/>
    <property type="match status" value="1"/>
</dbReference>
<name>B0TT66_SHEHH</name>
<protein>
    <submittedName>
        <fullName evidence="3">Phosphoglycerate mutase</fullName>
    </submittedName>
</protein>
<dbReference type="AlphaFoldDB" id="B0TT66"/>
<dbReference type="GO" id="GO:0016791">
    <property type="term" value="F:phosphatase activity"/>
    <property type="evidence" value="ECO:0007669"/>
    <property type="project" value="TreeGrafter"/>
</dbReference>
<dbReference type="InterPro" id="IPR013078">
    <property type="entry name" value="His_Pase_superF_clade-1"/>
</dbReference>
<sequence>MMQTTKVILLRHGECEGGNILRGQVDVALTGQGEQQMRKAFSALSLVSFQSEAEPELAAPQAPEVVLSSPLIRCATMAGRFALLNQLPYSVEAGFRELNFGDWDGQTFDTLYQNYAHELDNYWANPWLLPPPNGESMQAFESRIDTAWQTMLKQHQGKRVLLVTHGGVIRHLMAKALGVNQAAGFYTSLKLSYAATVEIDVLHDGEQQYMTLNWR</sequence>
<dbReference type="STRING" id="458817.Shal_3461"/>
<dbReference type="InterPro" id="IPR050275">
    <property type="entry name" value="PGM_Phosphatase"/>
</dbReference>